<proteinExistence type="predicted"/>
<reference evidence="2" key="1">
    <citation type="submission" date="2016-11" db="UniProtKB">
        <authorList>
            <consortium name="WormBaseParasite"/>
        </authorList>
    </citation>
    <scope>IDENTIFICATION</scope>
</reference>
<dbReference type="AlphaFoldDB" id="A0A1I8HTH7"/>
<dbReference type="WBParaSite" id="maker-uti_cns_0007724-snap-gene-0.3-mRNA-1">
    <property type="protein sequence ID" value="maker-uti_cns_0007724-snap-gene-0.3-mRNA-1"/>
    <property type="gene ID" value="maker-uti_cns_0007724-snap-gene-0.3"/>
</dbReference>
<name>A0A1I8HTH7_9PLAT</name>
<dbReference type="Proteomes" id="UP000095280">
    <property type="component" value="Unplaced"/>
</dbReference>
<evidence type="ECO:0000313" key="1">
    <source>
        <dbReference type="Proteomes" id="UP000095280"/>
    </source>
</evidence>
<protein>
    <submittedName>
        <fullName evidence="2">ATG16 domain-containing protein</fullName>
    </submittedName>
</protein>
<sequence>MPKSKTSVSTRQLTLTSQSLGSLAAEAHDDDCSSNSSDTCTEVDADYENLMSRIRQQNEEIRQLQSENKQLAEELDQERSLGSKQLQELEAASKLAERQIQELSAELVRSREAGKRAQHGYETRAIRMHEETLRDPFEERRRLDIRLQQLELDADRMNSDLRSSAEERTKQREVIRQAEADRDAAQKLYEASESDRAELKQRIGELSRRTRQQETQLSAAAQDWLKKNRQLGVMREDVRWKKIESRVTHKLDMGSTATYELPKAAYLPKRLAQSLKEDGGGGGGGSGSQKRSDSPQRSPPKSSSGARKEGRKSTAA</sequence>
<organism evidence="1 2">
    <name type="scientific">Macrostomum lignano</name>
    <dbReference type="NCBI Taxonomy" id="282301"/>
    <lineage>
        <taxon>Eukaryota</taxon>
        <taxon>Metazoa</taxon>
        <taxon>Spiralia</taxon>
        <taxon>Lophotrochozoa</taxon>
        <taxon>Platyhelminthes</taxon>
        <taxon>Rhabditophora</taxon>
        <taxon>Macrostomorpha</taxon>
        <taxon>Macrostomida</taxon>
        <taxon>Macrostomidae</taxon>
        <taxon>Macrostomum</taxon>
    </lineage>
</organism>
<keyword evidence="1" id="KW-1185">Reference proteome</keyword>
<evidence type="ECO:0000313" key="2">
    <source>
        <dbReference type="WBParaSite" id="maker-uti_cns_0007724-snap-gene-0.3-mRNA-1"/>
    </source>
</evidence>
<accession>A0A1I8HTH7</accession>